<feature type="compositionally biased region" description="Acidic residues" evidence="1">
    <location>
        <begin position="1375"/>
        <end position="1385"/>
    </location>
</feature>
<feature type="region of interest" description="Disordered" evidence="1">
    <location>
        <begin position="1187"/>
        <end position="1246"/>
    </location>
</feature>
<reference evidence="3" key="1">
    <citation type="submission" date="2022-05" db="EMBL/GenBank/DDBJ databases">
        <title>The Musa troglodytarum L. genome provides insights into the mechanism of non-climacteric behaviour and enrichment of carotenoids.</title>
        <authorList>
            <person name="Wang J."/>
        </authorList>
    </citation>
    <scope>NUCLEOTIDE SEQUENCE</scope>
    <source>
        <tissue evidence="3">Leaf</tissue>
    </source>
</reference>
<dbReference type="Proteomes" id="UP001055439">
    <property type="component" value="Chromosome 8"/>
</dbReference>
<feature type="transmembrane region" description="Helical" evidence="2">
    <location>
        <begin position="806"/>
        <end position="826"/>
    </location>
</feature>
<organism evidence="3 4">
    <name type="scientific">Musa troglodytarum</name>
    <name type="common">fe'i banana</name>
    <dbReference type="NCBI Taxonomy" id="320322"/>
    <lineage>
        <taxon>Eukaryota</taxon>
        <taxon>Viridiplantae</taxon>
        <taxon>Streptophyta</taxon>
        <taxon>Embryophyta</taxon>
        <taxon>Tracheophyta</taxon>
        <taxon>Spermatophyta</taxon>
        <taxon>Magnoliopsida</taxon>
        <taxon>Liliopsida</taxon>
        <taxon>Zingiberales</taxon>
        <taxon>Musaceae</taxon>
        <taxon>Musa</taxon>
    </lineage>
</organism>
<feature type="region of interest" description="Disordered" evidence="1">
    <location>
        <begin position="1354"/>
        <end position="1385"/>
    </location>
</feature>
<feature type="region of interest" description="Disordered" evidence="1">
    <location>
        <begin position="126"/>
        <end position="169"/>
    </location>
</feature>
<evidence type="ECO:0000313" key="3">
    <source>
        <dbReference type="EMBL" id="URE33794.1"/>
    </source>
</evidence>
<evidence type="ECO:0000313" key="4">
    <source>
        <dbReference type="Proteomes" id="UP001055439"/>
    </source>
</evidence>
<name>A0A9E7HFY4_9LILI</name>
<feature type="compositionally biased region" description="Low complexity" evidence="1">
    <location>
        <begin position="1190"/>
        <end position="1206"/>
    </location>
</feature>
<evidence type="ECO:0000256" key="2">
    <source>
        <dbReference type="SAM" id="Phobius"/>
    </source>
</evidence>
<protein>
    <submittedName>
        <fullName evidence="3">Uncharacterized protein</fullName>
    </submittedName>
</protein>
<keyword evidence="2" id="KW-0472">Membrane</keyword>
<gene>
    <name evidence="3" type="ORF">MUK42_23215</name>
</gene>
<keyword evidence="4" id="KW-1185">Reference proteome</keyword>
<accession>A0A9E7HFY4</accession>
<dbReference type="EMBL" id="CP097510">
    <property type="protein sequence ID" value="URE33794.1"/>
    <property type="molecule type" value="Genomic_DNA"/>
</dbReference>
<feature type="region of interest" description="Disordered" evidence="1">
    <location>
        <begin position="1020"/>
        <end position="1133"/>
    </location>
</feature>
<sequence length="1385" mass="151833">MEVGLLFCLPMSQWWIRNANSEKVELREAEVYRGDAKSKKERLCGLSKDRTRATFQRHIKAGEQSKDAWRPSLAHRPLPRKETLQFQVPTLARLIGLARSPRVWKLQNWDTLGFQYLRLCSPKMRRQRGKQPFTVTPGRTARNPETGGSSRYGSGPSMAPAPASRPDCSKAGRMLARPLKRQVDLGRSSPERIAGVFESTHLSESPERSALILSAPLLSYLFGLNRSDGGHASDCLQVAYGPDLAGRSWGDAEEKRRRAVKSRVLWSAGGAMTSSGCTTEDQVVLLGRTWLPTEISGGSSTDRGSRRRSRPGKSMIEEARDPVTEPPFGIKKSRNLKTRKPYHRSRPRMPMIEPSLKIMYRSCRDIWRRPCRGLRLALRPVERWAASSPRTTRRWVLGVEVTHTTWKTMIAEPPFGMCVWRAAAQGTGNENSAAFGIKKSRGARCSCRRVRKSSTTASFWCKGSSHACDTKNHDSRSCVRDVCGRAAQGTGNQNSRTAFGIKKSRGAIPLPSDVRSSLLTDPSFWYKGSSRTAVRDEGGRGDARFPQGLRRARSSLLTDPSFWCKGSRRPIPVAKPTSGSQGLRRARSSLLTDPSFWCKGSSRTSVRDMCGRAAAQAQKTSGRAAAQDLEYQNRRTAVRDVCGRAAAQGPEDRGSSRRQDLEDVIANRCSIRQDLEDRNRQPLLGVCGRAAKACTAGRAVAHDLENRTAAVPLRKTAHDFSYPGCTRHLFINMTPRSPDVMLLGDVACHAVAAEAKGRGPFSINSELRDLYHFIGVFISCPAAAFLQVFSIGSYRLVRDGTSFHFLFLRFFLLLPIAIQPAAALFISPSTLPRDAEARHGVRGLNRGRIDQDSILTSVWWGFSGGVTASRGVQPPAKRDSGLLTRPAALPRTPIIDLASPRGDFAFPHNSQLLGGIWWLSGNAITPNIARPATSSSLAASRGRGYFAARPWFRLARPTNNKGWKRRFLTIDNAAPKLNAEERAHLEQLRVILPASQAVRNMSEQWLVEAGLSPRSRGMVNLRSFHDSGAPRGPSPRSPAVSKRAGGGSPRTVEEGRPKKRAKAKDVVNLETPVPVPAGASERSGTSTPAERPASPVDDREGPAPSTMKDSGRSRREGSPAFPEAMGRSFGPPSDPLVALGMVWVGRASPPLPPGAHPDMARDLYTPQRDAKSAKSVLWLAHHFQRPFSLCRTSTPPRPSPTGCRTRPQVHGPGERNLELRRHRGSPSGSDPRRLSPPSNGADMGAKLRVDRRARGAAMQAGLRLLRTKKLENRLRMKEASELAAKLTSREAELKAAREALAAAEGSRPEKDREAVDAYKKSEGFLLGLDRTAVSTQYGYKVACPVPSMSSVLDGRGESFASCPEDHGVDMPGEVPFDDSLPEAAA</sequence>
<dbReference type="OrthoDB" id="671678at2759"/>
<evidence type="ECO:0000256" key="1">
    <source>
        <dbReference type="SAM" id="MobiDB-lite"/>
    </source>
</evidence>
<feature type="transmembrane region" description="Helical" evidence="2">
    <location>
        <begin position="770"/>
        <end position="794"/>
    </location>
</feature>
<keyword evidence="2" id="KW-0812">Transmembrane</keyword>
<keyword evidence="2" id="KW-1133">Transmembrane helix</keyword>
<feature type="region of interest" description="Disordered" evidence="1">
    <location>
        <begin position="294"/>
        <end position="331"/>
    </location>
</feature>
<proteinExistence type="predicted"/>